<dbReference type="Proteomes" id="UP000270626">
    <property type="component" value="Unassembled WGS sequence"/>
</dbReference>
<protein>
    <submittedName>
        <fullName evidence="1">Uncharacterized protein DUF3567</fullName>
    </submittedName>
</protein>
<dbReference type="InterPro" id="IPR021951">
    <property type="entry name" value="DUF3567"/>
</dbReference>
<accession>A0A495VJN0</accession>
<sequence>MNLVYNSEHFTVVAYPAWQGFELVDKENGRMLFLHGAEASCFRAAIDGIPEATRDVETIDAFLDDYCAGTAQPIVLH</sequence>
<dbReference type="EMBL" id="RBXP01000020">
    <property type="protein sequence ID" value="RKT49569.1"/>
    <property type="molecule type" value="Genomic_DNA"/>
</dbReference>
<dbReference type="OrthoDB" id="9153776at2"/>
<dbReference type="Pfam" id="PF12091">
    <property type="entry name" value="DUF3567"/>
    <property type="match status" value="1"/>
</dbReference>
<reference evidence="1 2" key="1">
    <citation type="submission" date="2018-10" db="EMBL/GenBank/DDBJ databases">
        <title>Genomic Encyclopedia of Type Strains, Phase IV (KMG-IV): sequencing the most valuable type-strain genomes for metagenomic binning, comparative biology and taxonomic classification.</title>
        <authorList>
            <person name="Goeker M."/>
        </authorList>
    </citation>
    <scope>NUCLEOTIDE SEQUENCE [LARGE SCALE GENOMIC DNA]</scope>
    <source>
        <strain evidence="1 2">DSM 23841</strain>
    </source>
</reference>
<name>A0A495VJN0_9RHOO</name>
<evidence type="ECO:0000313" key="1">
    <source>
        <dbReference type="EMBL" id="RKT49569.1"/>
    </source>
</evidence>
<gene>
    <name evidence="1" type="ORF">DFR40_3228</name>
</gene>
<keyword evidence="2" id="KW-1185">Reference proteome</keyword>
<comment type="caution">
    <text evidence="1">The sequence shown here is derived from an EMBL/GenBank/DDBJ whole genome shotgun (WGS) entry which is preliminary data.</text>
</comment>
<dbReference type="AlphaFoldDB" id="A0A495VJN0"/>
<proteinExistence type="predicted"/>
<organism evidence="1 2">
    <name type="scientific">Azonexus fungiphilus</name>
    <dbReference type="NCBI Taxonomy" id="146940"/>
    <lineage>
        <taxon>Bacteria</taxon>
        <taxon>Pseudomonadati</taxon>
        <taxon>Pseudomonadota</taxon>
        <taxon>Betaproteobacteria</taxon>
        <taxon>Rhodocyclales</taxon>
        <taxon>Azonexaceae</taxon>
        <taxon>Azonexus</taxon>
    </lineage>
</organism>
<evidence type="ECO:0000313" key="2">
    <source>
        <dbReference type="Proteomes" id="UP000270626"/>
    </source>
</evidence>
<dbReference type="RefSeq" id="WP_121459498.1">
    <property type="nucleotide sequence ID" value="NZ_JAANMQ010000007.1"/>
</dbReference>